<sequence>MATLNVVSSMFHLNASKTQWRNNKRIADRSRLSRFENPILIKMEVEYGA</sequence>
<name>A0A840RUN6_9BURK</name>
<dbReference type="RefSeq" id="WP_168057060.1">
    <property type="nucleotide sequence ID" value="NZ_JACHHQ010000013.1"/>
</dbReference>
<comment type="caution">
    <text evidence="1">The sequence shown here is derived from an EMBL/GenBank/DDBJ whole genome shotgun (WGS) entry which is preliminary data.</text>
</comment>
<reference evidence="1 2" key="1">
    <citation type="submission" date="2020-08" db="EMBL/GenBank/DDBJ databases">
        <title>Genomic Encyclopedia of Type Strains, Phase IV (KMG-IV): sequencing the most valuable type-strain genomes for metagenomic binning, comparative biology and taxonomic classification.</title>
        <authorList>
            <person name="Goeker M."/>
        </authorList>
    </citation>
    <scope>NUCLEOTIDE SEQUENCE [LARGE SCALE GENOMIC DNA]</scope>
    <source>
        <strain evidence="1 2">DSM 23240</strain>
    </source>
</reference>
<proteinExistence type="predicted"/>
<accession>A0A840RUN6</accession>
<gene>
    <name evidence="1" type="ORF">HNR39_004171</name>
</gene>
<protein>
    <submittedName>
        <fullName evidence="1">Uncharacterized protein</fullName>
    </submittedName>
</protein>
<evidence type="ECO:0000313" key="2">
    <source>
        <dbReference type="Proteomes" id="UP000571084"/>
    </source>
</evidence>
<dbReference type="AlphaFoldDB" id="A0A840RUN6"/>
<dbReference type="EMBL" id="JACHHQ010000013">
    <property type="protein sequence ID" value="MBB5202307.1"/>
    <property type="molecule type" value="Genomic_DNA"/>
</dbReference>
<evidence type="ECO:0000313" key="1">
    <source>
        <dbReference type="EMBL" id="MBB5202307.1"/>
    </source>
</evidence>
<dbReference type="Proteomes" id="UP000571084">
    <property type="component" value="Unassembled WGS sequence"/>
</dbReference>
<organism evidence="1 2">
    <name type="scientific">Glaciimonas immobilis</name>
    <dbReference type="NCBI Taxonomy" id="728004"/>
    <lineage>
        <taxon>Bacteria</taxon>
        <taxon>Pseudomonadati</taxon>
        <taxon>Pseudomonadota</taxon>
        <taxon>Betaproteobacteria</taxon>
        <taxon>Burkholderiales</taxon>
        <taxon>Oxalobacteraceae</taxon>
        <taxon>Glaciimonas</taxon>
    </lineage>
</organism>
<keyword evidence="2" id="KW-1185">Reference proteome</keyword>